<dbReference type="EMBL" id="JANFNG010000007">
    <property type="protein sequence ID" value="MCQ4081303.1"/>
    <property type="molecule type" value="Genomic_DNA"/>
</dbReference>
<proteinExistence type="predicted"/>
<evidence type="ECO:0000256" key="1">
    <source>
        <dbReference type="SAM" id="MobiDB-lite"/>
    </source>
</evidence>
<gene>
    <name evidence="2" type="ORF">NGB36_12000</name>
</gene>
<feature type="region of interest" description="Disordered" evidence="1">
    <location>
        <begin position="1"/>
        <end position="24"/>
    </location>
</feature>
<dbReference type="Proteomes" id="UP001057702">
    <property type="component" value="Unassembled WGS sequence"/>
</dbReference>
<comment type="caution">
    <text evidence="2">The sequence shown here is derived from an EMBL/GenBank/DDBJ whole genome shotgun (WGS) entry which is preliminary data.</text>
</comment>
<evidence type="ECO:0000313" key="2">
    <source>
        <dbReference type="EMBL" id="MCQ4081303.1"/>
    </source>
</evidence>
<name>A0ABT1PUF2_9ACTN</name>
<dbReference type="RefSeq" id="WP_255920212.1">
    <property type="nucleotide sequence ID" value="NZ_JANFNG010000007.1"/>
</dbReference>
<organism evidence="2 3">
    <name type="scientific">Streptomyces humicola</name>
    <dbReference type="NCBI Taxonomy" id="2953240"/>
    <lineage>
        <taxon>Bacteria</taxon>
        <taxon>Bacillati</taxon>
        <taxon>Actinomycetota</taxon>
        <taxon>Actinomycetes</taxon>
        <taxon>Kitasatosporales</taxon>
        <taxon>Streptomycetaceae</taxon>
        <taxon>Streptomyces</taxon>
    </lineage>
</organism>
<keyword evidence="3" id="KW-1185">Reference proteome</keyword>
<sequence length="103" mass="11399">MVDDETGDAAGESHEELSGDELVEGSLGSSASLLTGRIRGRLPIPGVGELTYRGNLWRRVHRVEFRPYGQSEVIRFSADRATFFQIADSETLEEAMAIIERCL</sequence>
<protein>
    <recommendedName>
        <fullName evidence="4">Transposase</fullName>
    </recommendedName>
</protein>
<reference evidence="2" key="1">
    <citation type="submission" date="2022-06" db="EMBL/GenBank/DDBJ databases">
        <title>Draft genome sequence of Streptomyces sp. RB6PN25 isolated from peat swamp forest in Thailand.</title>
        <authorList>
            <person name="Duangmal K."/>
            <person name="Klaysubun C."/>
        </authorList>
    </citation>
    <scope>NUCLEOTIDE SEQUENCE</scope>
    <source>
        <strain evidence="2">RB6PN25</strain>
    </source>
</reference>
<accession>A0ABT1PUF2</accession>
<evidence type="ECO:0008006" key="4">
    <source>
        <dbReference type="Google" id="ProtNLM"/>
    </source>
</evidence>
<evidence type="ECO:0000313" key="3">
    <source>
        <dbReference type="Proteomes" id="UP001057702"/>
    </source>
</evidence>